<feature type="compositionally biased region" description="Low complexity" evidence="9">
    <location>
        <begin position="25"/>
        <end position="45"/>
    </location>
</feature>
<dbReference type="GO" id="GO:0002161">
    <property type="term" value="F:aminoacyl-tRNA deacylase activity"/>
    <property type="evidence" value="ECO:0007669"/>
    <property type="project" value="InterPro"/>
</dbReference>
<dbReference type="NCBIfam" id="NF000540">
    <property type="entry name" value="alt_ValS"/>
    <property type="match status" value="1"/>
</dbReference>
<keyword evidence="1 8" id="KW-0963">Cytoplasm</keyword>
<dbReference type="InterPro" id="IPR009080">
    <property type="entry name" value="tRNAsynth_Ia_anticodon-bd"/>
</dbReference>
<dbReference type="PANTHER" id="PTHR11946:SF93">
    <property type="entry name" value="VALINE--TRNA LIGASE, CHLOROPLASTIC_MITOCHONDRIAL 2"/>
    <property type="match status" value="1"/>
</dbReference>
<feature type="domain" description="Aminoacyl-tRNA synthetase class Ia" evidence="10">
    <location>
        <begin position="171"/>
        <end position="691"/>
    </location>
</feature>
<keyword evidence="3 8" id="KW-0547">Nucleotide-binding</keyword>
<evidence type="ECO:0000313" key="13">
    <source>
        <dbReference type="Proteomes" id="UP000002941"/>
    </source>
</evidence>
<dbReference type="PANTHER" id="PTHR11946">
    <property type="entry name" value="VALYL-TRNA SYNTHETASES"/>
    <property type="match status" value="1"/>
</dbReference>
<dbReference type="InterPro" id="IPR001412">
    <property type="entry name" value="aa-tRNA-synth_I_CS"/>
</dbReference>
<comment type="catalytic activity">
    <reaction evidence="7 8">
        <text>tRNA(Val) + L-valine + ATP = L-valyl-tRNA(Val) + AMP + diphosphate</text>
        <dbReference type="Rhea" id="RHEA:10704"/>
        <dbReference type="Rhea" id="RHEA-COMP:9672"/>
        <dbReference type="Rhea" id="RHEA-COMP:9708"/>
        <dbReference type="ChEBI" id="CHEBI:30616"/>
        <dbReference type="ChEBI" id="CHEBI:33019"/>
        <dbReference type="ChEBI" id="CHEBI:57762"/>
        <dbReference type="ChEBI" id="CHEBI:78442"/>
        <dbReference type="ChEBI" id="CHEBI:78537"/>
        <dbReference type="ChEBI" id="CHEBI:456215"/>
        <dbReference type="EC" id="6.1.1.9"/>
    </reaction>
</comment>
<gene>
    <name evidence="8 12" type="primary">valS</name>
    <name evidence="12" type="ORF">HMPREF1318_1349</name>
</gene>
<dbReference type="Pfam" id="PF08264">
    <property type="entry name" value="Anticodon_1"/>
    <property type="match status" value="1"/>
</dbReference>
<keyword evidence="4 8" id="KW-0067">ATP-binding</keyword>
<dbReference type="Gene3D" id="3.40.50.620">
    <property type="entry name" value="HUPs"/>
    <property type="match status" value="2"/>
</dbReference>
<dbReference type="EMBL" id="AKFT01000208">
    <property type="protein sequence ID" value="EJF37279.1"/>
    <property type="molecule type" value="Genomic_DNA"/>
</dbReference>
<dbReference type="InterPro" id="IPR022874">
    <property type="entry name" value="Valine-tRNA_ligase_type_2"/>
</dbReference>
<keyword evidence="6 8" id="KW-0030">Aminoacyl-tRNA synthetase</keyword>
<evidence type="ECO:0000256" key="4">
    <source>
        <dbReference type="ARBA" id="ARBA00022840"/>
    </source>
</evidence>
<evidence type="ECO:0000256" key="9">
    <source>
        <dbReference type="SAM" id="MobiDB-lite"/>
    </source>
</evidence>
<dbReference type="InterPro" id="IPR033705">
    <property type="entry name" value="Anticodon_Ia_Val"/>
</dbReference>
<feature type="region of interest" description="Disordered" evidence="9">
    <location>
        <begin position="931"/>
        <end position="977"/>
    </location>
</feature>
<comment type="subunit">
    <text evidence="8">Monomer.</text>
</comment>
<comment type="function">
    <text evidence="8">Catalyzes the attachment of valine to tRNA(Val). As ValRS can inadvertently accommodate and process structurally similar amino acids such as threonine, to avoid such errors, it has a 'posttransfer' editing activity that hydrolyzes mischarged Thr-tRNA(Val) in a tRNA-dependent manner.</text>
</comment>
<organism evidence="12 13">
    <name type="scientific">Actinomyces massiliensis F0489</name>
    <dbReference type="NCBI Taxonomy" id="1125718"/>
    <lineage>
        <taxon>Bacteria</taxon>
        <taxon>Bacillati</taxon>
        <taxon>Actinomycetota</taxon>
        <taxon>Actinomycetes</taxon>
        <taxon>Actinomycetales</taxon>
        <taxon>Actinomycetaceae</taxon>
        <taxon>Actinomyces</taxon>
    </lineage>
</organism>
<evidence type="ECO:0000256" key="3">
    <source>
        <dbReference type="ARBA" id="ARBA00022741"/>
    </source>
</evidence>
<feature type="domain" description="Methionyl/Valyl/Leucyl/Isoleucyl-tRNA synthetase anticodon-binding" evidence="11">
    <location>
        <begin position="746"/>
        <end position="896"/>
    </location>
</feature>
<accession>J0MSN3</accession>
<dbReference type="InterPro" id="IPR048044">
    <property type="entry name" value="Valyl-tRNA_ligase_actino"/>
</dbReference>
<dbReference type="Pfam" id="PF00133">
    <property type="entry name" value="tRNA-synt_1"/>
    <property type="match status" value="2"/>
</dbReference>
<dbReference type="PROSITE" id="PS00178">
    <property type="entry name" value="AA_TRNA_LIGASE_I"/>
    <property type="match status" value="1"/>
</dbReference>
<evidence type="ECO:0000256" key="6">
    <source>
        <dbReference type="ARBA" id="ARBA00023146"/>
    </source>
</evidence>
<feature type="compositionally biased region" description="Low complexity" evidence="9">
    <location>
        <begin position="1"/>
        <end position="18"/>
    </location>
</feature>
<dbReference type="Proteomes" id="UP000002941">
    <property type="component" value="Unassembled WGS sequence"/>
</dbReference>
<dbReference type="InterPro" id="IPR014729">
    <property type="entry name" value="Rossmann-like_a/b/a_fold"/>
</dbReference>
<evidence type="ECO:0000256" key="5">
    <source>
        <dbReference type="ARBA" id="ARBA00022917"/>
    </source>
</evidence>
<keyword evidence="5 8" id="KW-0648">Protein biosynthesis</keyword>
<sequence length="977" mass="105919">MPETPATPETSATSAIPAGSSPRLAPAHSADSASSANSANSVHSPRVPARVSTDGLETTWGENWQAEGTYAFDRSAERAEVFSIDTPPPTVSGSLHVGHVFSYTHTDAVARFQRMRGKAVFYPMGWDDNGLPTERRVQNYFGVRCDPTLPYDPDFEPPFTGGQGKSIKARDQVPISRRNFVELCERLTVEDEAQFEALWRRLGLSVDWSQTYQTIGSRARKVAQAAFLRNLARGEAYQSAAPGLWDVTFQTAVAQAELESREYPGFYHRIAFHIADAGAAAAARAAGAPIEEGPGGTADVCVETTRPELLPACVALVAHPDDERFKPLFGTTVTSPVFGVEVPVLPHSAAEKDKGAGIAMCCTFGDTTDIDWWRDLELPLRAILRKDGRIEAETPDWITSEAGREMYTAMAGKTAYSAREALVAELAATGEMRGEPTKTVRQANFFEKGDKPLEIVTSRQWYIRNGGKEWTNPATGADLRAELLARGRELVFHPDFMRVRYENWVKGLNNDWLISRQRFFGVPFPLWYEVGADGEVDYDAVITPDESALPVDPSSDVPPGYTEAQRGEPGGFVGELDIMDTWATSSLSPELASGWLSDEDLFRRVYPMDLRPQGQDIIRTWLFSTVVRADLEFGALPWAHAGLSGWILDPDHKKMSKSKGNVVTPMDLLEKYGSDAVRYWAVSARLGLDATFDEAQIKVGRRLAIKVLNASKFALSMGIPFDADEAALAAAPPPSLDASAVTEPIDRAVLAALADVVESATAAFEGYEHARALEATESLFWTFCDDYIELVKDRANDFDGAHDAAAVRSARTTLAIAVDTFVRLLAPFLPFVTEEVWSWYRTGSVHRASWPEAAELRVAAGDADPELIAHAGAALAALRKVKSEAKTSQKTPILSVALAVAPEVAPAVEAVQGDLIEAAKVTGPFTVEIVDSDSGSDSDSTSVAGQADDGAEKGDESASVSVTAVELGQAPPKRSKK</sequence>
<feature type="short sequence motif" description="'KMSKS' region" evidence="8">
    <location>
        <begin position="654"/>
        <end position="658"/>
    </location>
</feature>
<feature type="binding site" evidence="8">
    <location>
        <position position="657"/>
    </location>
    <ligand>
        <name>ATP</name>
        <dbReference type="ChEBI" id="CHEBI:30616"/>
    </ligand>
</feature>
<dbReference type="PRINTS" id="PR00986">
    <property type="entry name" value="TRNASYNTHVAL"/>
</dbReference>
<reference evidence="12 13" key="1">
    <citation type="submission" date="2012-05" db="EMBL/GenBank/DDBJ databases">
        <authorList>
            <person name="Harkins D.M."/>
            <person name="Madupu R."/>
            <person name="Durkin A.S."/>
            <person name="Torralba M."/>
            <person name="Methe B."/>
            <person name="Sutton G.G."/>
            <person name="Nelson K.E."/>
        </authorList>
    </citation>
    <scope>NUCLEOTIDE SEQUENCE [LARGE SCALE GENOMIC DNA]</scope>
    <source>
        <strain evidence="12 13">F0489</strain>
    </source>
</reference>
<comment type="caution">
    <text evidence="12">The sequence shown here is derived from an EMBL/GenBank/DDBJ whole genome shotgun (WGS) entry which is preliminary data.</text>
</comment>
<dbReference type="PATRIC" id="fig|1125718.3.peg.2639"/>
<evidence type="ECO:0000256" key="1">
    <source>
        <dbReference type="ARBA" id="ARBA00022490"/>
    </source>
</evidence>
<proteinExistence type="inferred from homology"/>
<dbReference type="GO" id="GO:0005524">
    <property type="term" value="F:ATP binding"/>
    <property type="evidence" value="ECO:0007669"/>
    <property type="project" value="UniProtKB-UniRule"/>
</dbReference>
<comment type="domain">
    <text evidence="8">ValRS has two distinct active sites: one for aminoacylation and one for editing. The misactivated threonine is translocated from the active site to the editing site.</text>
</comment>
<dbReference type="SUPFAM" id="SSF52374">
    <property type="entry name" value="Nucleotidylyl transferase"/>
    <property type="match status" value="1"/>
</dbReference>
<dbReference type="GO" id="GO:0006438">
    <property type="term" value="P:valyl-tRNA aminoacylation"/>
    <property type="evidence" value="ECO:0007669"/>
    <property type="project" value="UniProtKB-UniRule"/>
</dbReference>
<feature type="domain" description="Aminoacyl-tRNA synthetase class Ia" evidence="10">
    <location>
        <begin position="61"/>
        <end position="143"/>
    </location>
</feature>
<evidence type="ECO:0000259" key="10">
    <source>
        <dbReference type="Pfam" id="PF00133"/>
    </source>
</evidence>
<dbReference type="GO" id="GO:0004832">
    <property type="term" value="F:valine-tRNA ligase activity"/>
    <property type="evidence" value="ECO:0007669"/>
    <property type="project" value="UniProtKB-UniRule"/>
</dbReference>
<dbReference type="InterPro" id="IPR002300">
    <property type="entry name" value="aa-tRNA-synth_Ia"/>
</dbReference>
<dbReference type="SUPFAM" id="SSF50677">
    <property type="entry name" value="ValRS/IleRS/LeuRS editing domain"/>
    <property type="match status" value="1"/>
</dbReference>
<evidence type="ECO:0000259" key="11">
    <source>
        <dbReference type="Pfam" id="PF08264"/>
    </source>
</evidence>
<dbReference type="HAMAP" id="MF_02005">
    <property type="entry name" value="Val_tRNA_synth_type2"/>
    <property type="match status" value="1"/>
</dbReference>
<dbReference type="InterPro" id="IPR013155">
    <property type="entry name" value="M/V/L/I-tRNA-synth_anticd-bd"/>
</dbReference>
<dbReference type="CDD" id="cd07962">
    <property type="entry name" value="Anticodon_Ia_Val"/>
    <property type="match status" value="1"/>
</dbReference>
<evidence type="ECO:0000256" key="2">
    <source>
        <dbReference type="ARBA" id="ARBA00022598"/>
    </source>
</evidence>
<feature type="short sequence motif" description="'HIGH' region" evidence="8">
    <location>
        <begin position="89"/>
        <end position="99"/>
    </location>
</feature>
<dbReference type="GO" id="GO:0005829">
    <property type="term" value="C:cytosol"/>
    <property type="evidence" value="ECO:0007669"/>
    <property type="project" value="TreeGrafter"/>
</dbReference>
<dbReference type="InterPro" id="IPR002303">
    <property type="entry name" value="Valyl-tRNA_ligase"/>
</dbReference>
<feature type="region of interest" description="Disordered" evidence="9">
    <location>
        <begin position="1"/>
        <end position="62"/>
    </location>
</feature>
<comment type="subcellular location">
    <subcellularLocation>
        <location evidence="8">Cytoplasm</location>
    </subcellularLocation>
</comment>
<dbReference type="Gene3D" id="1.10.730.10">
    <property type="entry name" value="Isoleucyl-tRNA Synthetase, Domain 1"/>
    <property type="match status" value="1"/>
</dbReference>
<dbReference type="SUPFAM" id="SSF47323">
    <property type="entry name" value="Anticodon-binding domain of a subclass of class I aminoacyl-tRNA synthetases"/>
    <property type="match status" value="1"/>
</dbReference>
<dbReference type="EC" id="6.1.1.9" evidence="8"/>
<comment type="similarity">
    <text evidence="8">Belongs to the class-I aminoacyl-tRNA synthetase family. ValS type 2 subfamily.</text>
</comment>
<dbReference type="NCBIfam" id="NF009687">
    <property type="entry name" value="PRK13208.1"/>
    <property type="match status" value="1"/>
</dbReference>
<dbReference type="InterPro" id="IPR009008">
    <property type="entry name" value="Val/Leu/Ile-tRNA-synth_edit"/>
</dbReference>
<name>J0MSN3_9ACTO</name>
<protein>
    <recommendedName>
        <fullName evidence="8">Valine--tRNA ligase</fullName>
        <ecNumber evidence="8">6.1.1.9</ecNumber>
    </recommendedName>
    <alternativeName>
        <fullName evidence="8">Valyl-tRNA synthetase</fullName>
        <shortName evidence="8">ValRS</shortName>
    </alternativeName>
</protein>
<evidence type="ECO:0000256" key="8">
    <source>
        <dbReference type="HAMAP-Rule" id="MF_02005"/>
    </source>
</evidence>
<evidence type="ECO:0000256" key="7">
    <source>
        <dbReference type="ARBA" id="ARBA00047552"/>
    </source>
</evidence>
<keyword evidence="2 8" id="KW-0436">Ligase</keyword>
<dbReference type="AlphaFoldDB" id="J0MSN3"/>
<keyword evidence="13" id="KW-1185">Reference proteome</keyword>
<dbReference type="eggNOG" id="COG0525">
    <property type="taxonomic scope" value="Bacteria"/>
</dbReference>
<evidence type="ECO:0000313" key="12">
    <source>
        <dbReference type="EMBL" id="EJF37279.1"/>
    </source>
</evidence>